<dbReference type="AlphaFoldDB" id="A0AAN6N113"/>
<dbReference type="PROSITE" id="PS51388">
    <property type="entry name" value="GED"/>
    <property type="match status" value="1"/>
</dbReference>
<dbReference type="GO" id="GO:0003924">
    <property type="term" value="F:GTPase activity"/>
    <property type="evidence" value="ECO:0007669"/>
    <property type="project" value="InterPro"/>
</dbReference>
<reference evidence="4" key="1">
    <citation type="journal article" date="2023" name="Mol. Phylogenet. Evol.">
        <title>Genome-scale phylogeny and comparative genomics of the fungal order Sordariales.</title>
        <authorList>
            <person name="Hensen N."/>
            <person name="Bonometti L."/>
            <person name="Westerberg I."/>
            <person name="Brannstrom I.O."/>
            <person name="Guillou S."/>
            <person name="Cros-Aarteil S."/>
            <person name="Calhoun S."/>
            <person name="Haridas S."/>
            <person name="Kuo A."/>
            <person name="Mondo S."/>
            <person name="Pangilinan J."/>
            <person name="Riley R."/>
            <person name="LaButti K."/>
            <person name="Andreopoulos B."/>
            <person name="Lipzen A."/>
            <person name="Chen C."/>
            <person name="Yan M."/>
            <person name="Daum C."/>
            <person name="Ng V."/>
            <person name="Clum A."/>
            <person name="Steindorff A."/>
            <person name="Ohm R.A."/>
            <person name="Martin F."/>
            <person name="Silar P."/>
            <person name="Natvig D.O."/>
            <person name="Lalanne C."/>
            <person name="Gautier V."/>
            <person name="Ament-Velasquez S.L."/>
            <person name="Kruys A."/>
            <person name="Hutchinson M.I."/>
            <person name="Powell A.J."/>
            <person name="Barry K."/>
            <person name="Miller A.N."/>
            <person name="Grigoriev I.V."/>
            <person name="Debuchy R."/>
            <person name="Gladieux P."/>
            <person name="Hiltunen Thoren M."/>
            <person name="Johannesson H."/>
        </authorList>
    </citation>
    <scope>NUCLEOTIDE SEQUENCE [LARGE SCALE GENOMIC DNA]</scope>
    <source>
        <strain evidence="4">CBS 340.73</strain>
    </source>
</reference>
<feature type="region of interest" description="Disordered" evidence="1">
    <location>
        <begin position="1"/>
        <end position="25"/>
    </location>
</feature>
<sequence length="302" mass="34123">MRERGHARTITERPVIDDGDEDAPHSISRSTYIEEVRELMRESRGRELPGTYNPMIVAELFSKQCKPWQRMVRRLLERVFDSASMTIEAVLRHVADGETAEALLRVVIDPTMENIKKELTSKADEILEPHISGHPITYNHYLTDNVQKERFRSFFGKDELLEGATNYRFDMQDFLDALTAHTEPDMDTYSCSMAIDMIEAYYKVALKTLVDDVSNLAIKRCLLQKLPSILSPEIVCDLTDEEVQRIAAESSDSAAERALAIEKLGMLESGMAELKRLKMHSAPVGDDSPAARPSACVRSTQT</sequence>
<evidence type="ECO:0000256" key="1">
    <source>
        <dbReference type="SAM" id="MobiDB-lite"/>
    </source>
</evidence>
<dbReference type="Proteomes" id="UP001303473">
    <property type="component" value="Unassembled WGS sequence"/>
</dbReference>
<feature type="compositionally biased region" description="Basic and acidic residues" evidence="1">
    <location>
        <begin position="1"/>
        <end position="16"/>
    </location>
</feature>
<accession>A0AAN6N113</accession>
<comment type="caution">
    <text evidence="3">The sequence shown here is derived from an EMBL/GenBank/DDBJ whole genome shotgun (WGS) entry which is preliminary data.</text>
</comment>
<keyword evidence="4" id="KW-1185">Reference proteome</keyword>
<dbReference type="Gene3D" id="1.20.120.1240">
    <property type="entry name" value="Dynamin, middle domain"/>
    <property type="match status" value="1"/>
</dbReference>
<proteinExistence type="predicted"/>
<name>A0AAN6N113_9PEZI</name>
<dbReference type="InterPro" id="IPR020850">
    <property type="entry name" value="GED_dom"/>
</dbReference>
<feature type="domain" description="GED" evidence="2">
    <location>
        <begin position="191"/>
        <end position="282"/>
    </location>
</feature>
<evidence type="ECO:0000313" key="3">
    <source>
        <dbReference type="EMBL" id="KAK3935517.1"/>
    </source>
</evidence>
<gene>
    <name evidence="3" type="ORF">QBC46DRAFT_346536</name>
</gene>
<feature type="region of interest" description="Disordered" evidence="1">
    <location>
        <begin position="281"/>
        <end position="302"/>
    </location>
</feature>
<dbReference type="EMBL" id="MU853920">
    <property type="protein sequence ID" value="KAK3935517.1"/>
    <property type="molecule type" value="Genomic_DNA"/>
</dbReference>
<protein>
    <recommendedName>
        <fullName evidence="2">GED domain-containing protein</fullName>
    </recommendedName>
</protein>
<organism evidence="3 4">
    <name type="scientific">Diplogelasinospora grovesii</name>
    <dbReference type="NCBI Taxonomy" id="303347"/>
    <lineage>
        <taxon>Eukaryota</taxon>
        <taxon>Fungi</taxon>
        <taxon>Dikarya</taxon>
        <taxon>Ascomycota</taxon>
        <taxon>Pezizomycotina</taxon>
        <taxon>Sordariomycetes</taxon>
        <taxon>Sordariomycetidae</taxon>
        <taxon>Sordariales</taxon>
        <taxon>Diplogelasinosporaceae</taxon>
        <taxon>Diplogelasinospora</taxon>
    </lineage>
</organism>
<evidence type="ECO:0000313" key="4">
    <source>
        <dbReference type="Proteomes" id="UP001303473"/>
    </source>
</evidence>
<dbReference type="Pfam" id="PF02212">
    <property type="entry name" value="GED"/>
    <property type="match status" value="1"/>
</dbReference>
<dbReference type="InterPro" id="IPR003130">
    <property type="entry name" value="GED"/>
</dbReference>
<evidence type="ECO:0000259" key="2">
    <source>
        <dbReference type="PROSITE" id="PS51388"/>
    </source>
</evidence>
<dbReference type="GO" id="GO:0005525">
    <property type="term" value="F:GTP binding"/>
    <property type="evidence" value="ECO:0007669"/>
    <property type="project" value="InterPro"/>
</dbReference>